<dbReference type="PANTHER" id="PTHR43133">
    <property type="entry name" value="RNA POLYMERASE ECF-TYPE SIGMA FACTO"/>
    <property type="match status" value="1"/>
</dbReference>
<sequence>MNDDLNNDIDSIMKNVYPPLLIYATSLTKNPLEAEDLVQEALYRFLIYYDKLDIDDEINYQGWLCKVIRNYFLDTKRKEKKKKDIDHYLTFLQRQENPNNVLTQFIKKNEYTLLYEKILQLNYPYKDVLIFYYFFDMSLSTIASILDLKTNNVKIILYRSRKMLKEELVNEKL</sequence>
<proteinExistence type="inferred from homology"/>
<comment type="similarity">
    <text evidence="1">Belongs to the sigma-70 factor family. ECF subfamily.</text>
</comment>
<dbReference type="EMBL" id="ASWO01000003">
    <property type="protein sequence ID" value="EOT86189.1"/>
    <property type="molecule type" value="Genomic_DNA"/>
</dbReference>
<feature type="domain" description="RNA polymerase sigma factor 70 region 4 type 2" evidence="7">
    <location>
        <begin position="113"/>
        <end position="164"/>
    </location>
</feature>
<evidence type="ECO:0000259" key="6">
    <source>
        <dbReference type="Pfam" id="PF04542"/>
    </source>
</evidence>
<dbReference type="SUPFAM" id="SSF88659">
    <property type="entry name" value="Sigma3 and sigma4 domains of RNA polymerase sigma factors"/>
    <property type="match status" value="1"/>
</dbReference>
<dbReference type="PATRIC" id="fig|1140003.3.peg.1587"/>
<evidence type="ECO:0000256" key="2">
    <source>
        <dbReference type="ARBA" id="ARBA00023015"/>
    </source>
</evidence>
<evidence type="ECO:0000259" key="7">
    <source>
        <dbReference type="Pfam" id="PF08281"/>
    </source>
</evidence>
<evidence type="ECO:0000256" key="5">
    <source>
        <dbReference type="ARBA" id="ARBA00023163"/>
    </source>
</evidence>
<name>S0NXV8_9ENTE</name>
<reference evidence="8 9" key="1">
    <citation type="submission" date="2013-03" db="EMBL/GenBank/DDBJ databases">
        <title>The Genome Sequence of Enterococcus sulfureus ATCC_49903 (PacBio/Illumina hybrid assembly).</title>
        <authorList>
            <consortium name="The Broad Institute Genomics Platform"/>
            <consortium name="The Broad Institute Genome Sequencing Center for Infectious Disease"/>
            <person name="Earl A."/>
            <person name="Russ C."/>
            <person name="Gilmore M."/>
            <person name="Surin D."/>
            <person name="Walker B."/>
            <person name="Young S."/>
            <person name="Zeng Q."/>
            <person name="Gargeya S."/>
            <person name="Fitzgerald M."/>
            <person name="Haas B."/>
            <person name="Abouelleil A."/>
            <person name="Allen A.W."/>
            <person name="Alvarado L."/>
            <person name="Arachchi H.M."/>
            <person name="Berlin A.M."/>
            <person name="Chapman S.B."/>
            <person name="Gainer-Dewar J."/>
            <person name="Goldberg J."/>
            <person name="Griggs A."/>
            <person name="Gujja S."/>
            <person name="Hansen M."/>
            <person name="Howarth C."/>
            <person name="Imamovic A."/>
            <person name="Ireland A."/>
            <person name="Larimer J."/>
            <person name="McCowan C."/>
            <person name="Murphy C."/>
            <person name="Pearson M."/>
            <person name="Poon T.W."/>
            <person name="Priest M."/>
            <person name="Roberts A."/>
            <person name="Saif S."/>
            <person name="Shea T."/>
            <person name="Sisk P."/>
            <person name="Sykes S."/>
            <person name="Wortman J."/>
            <person name="Nusbaum C."/>
            <person name="Birren B."/>
        </authorList>
    </citation>
    <scope>NUCLEOTIDE SEQUENCE [LARGE SCALE GENOMIC DNA]</scope>
    <source>
        <strain evidence="8 9">ATCC 49903</strain>
    </source>
</reference>
<dbReference type="eggNOG" id="COG1595">
    <property type="taxonomic scope" value="Bacteria"/>
</dbReference>
<keyword evidence="9" id="KW-1185">Reference proteome</keyword>
<dbReference type="InterPro" id="IPR013249">
    <property type="entry name" value="RNA_pol_sigma70_r4_t2"/>
</dbReference>
<dbReference type="GO" id="GO:0016987">
    <property type="term" value="F:sigma factor activity"/>
    <property type="evidence" value="ECO:0007669"/>
    <property type="project" value="UniProtKB-KW"/>
</dbReference>
<dbReference type="OrthoDB" id="9784984at2"/>
<dbReference type="Proteomes" id="UP000015961">
    <property type="component" value="Unassembled WGS sequence"/>
</dbReference>
<dbReference type="Gene3D" id="1.10.10.10">
    <property type="entry name" value="Winged helix-like DNA-binding domain superfamily/Winged helix DNA-binding domain"/>
    <property type="match status" value="1"/>
</dbReference>
<evidence type="ECO:0000256" key="3">
    <source>
        <dbReference type="ARBA" id="ARBA00023082"/>
    </source>
</evidence>
<gene>
    <name evidence="8" type="ORF">I573_00942</name>
</gene>
<protein>
    <recommendedName>
        <fullName evidence="10">Sigma-70 family RNA polymerase sigma factor</fullName>
    </recommendedName>
</protein>
<comment type="caution">
    <text evidence="8">The sequence shown here is derived from an EMBL/GenBank/DDBJ whole genome shotgun (WGS) entry which is preliminary data.</text>
</comment>
<evidence type="ECO:0000256" key="4">
    <source>
        <dbReference type="ARBA" id="ARBA00023125"/>
    </source>
</evidence>
<evidence type="ECO:0000256" key="1">
    <source>
        <dbReference type="ARBA" id="ARBA00010641"/>
    </source>
</evidence>
<dbReference type="STRING" id="1140003.OMY_01647"/>
<dbReference type="InterPro" id="IPR014284">
    <property type="entry name" value="RNA_pol_sigma-70_dom"/>
</dbReference>
<dbReference type="InterPro" id="IPR036388">
    <property type="entry name" value="WH-like_DNA-bd_sf"/>
</dbReference>
<dbReference type="GO" id="GO:0006352">
    <property type="term" value="P:DNA-templated transcription initiation"/>
    <property type="evidence" value="ECO:0007669"/>
    <property type="project" value="InterPro"/>
</dbReference>
<dbReference type="InterPro" id="IPR007627">
    <property type="entry name" value="RNA_pol_sigma70_r2"/>
</dbReference>
<dbReference type="Gene3D" id="1.10.1740.10">
    <property type="match status" value="1"/>
</dbReference>
<dbReference type="InterPro" id="IPR013324">
    <property type="entry name" value="RNA_pol_sigma_r3/r4-like"/>
</dbReference>
<evidence type="ECO:0008006" key="10">
    <source>
        <dbReference type="Google" id="ProtNLM"/>
    </source>
</evidence>
<dbReference type="PANTHER" id="PTHR43133:SF8">
    <property type="entry name" value="RNA POLYMERASE SIGMA FACTOR HI_1459-RELATED"/>
    <property type="match status" value="1"/>
</dbReference>
<keyword evidence="5" id="KW-0804">Transcription</keyword>
<dbReference type="NCBIfam" id="TIGR02937">
    <property type="entry name" value="sigma70-ECF"/>
    <property type="match status" value="1"/>
</dbReference>
<accession>S0NXV8</accession>
<keyword evidence="4" id="KW-0238">DNA-binding</keyword>
<dbReference type="Pfam" id="PF04542">
    <property type="entry name" value="Sigma70_r2"/>
    <property type="match status" value="1"/>
</dbReference>
<dbReference type="InterPro" id="IPR039425">
    <property type="entry name" value="RNA_pol_sigma-70-like"/>
</dbReference>
<dbReference type="InterPro" id="IPR013325">
    <property type="entry name" value="RNA_pol_sigma_r2"/>
</dbReference>
<dbReference type="AlphaFoldDB" id="S0NXV8"/>
<keyword evidence="2" id="KW-0805">Transcription regulation</keyword>
<organism evidence="8 9">
    <name type="scientific">Enterococcus sulfureus ATCC 49903</name>
    <dbReference type="NCBI Taxonomy" id="1140003"/>
    <lineage>
        <taxon>Bacteria</taxon>
        <taxon>Bacillati</taxon>
        <taxon>Bacillota</taxon>
        <taxon>Bacilli</taxon>
        <taxon>Lactobacillales</taxon>
        <taxon>Enterococcaceae</taxon>
        <taxon>Enterococcus</taxon>
    </lineage>
</organism>
<feature type="domain" description="RNA polymerase sigma-70 region 2" evidence="6">
    <location>
        <begin position="16"/>
        <end position="81"/>
    </location>
</feature>
<dbReference type="Pfam" id="PF08281">
    <property type="entry name" value="Sigma70_r4_2"/>
    <property type="match status" value="1"/>
</dbReference>
<dbReference type="SUPFAM" id="SSF88946">
    <property type="entry name" value="Sigma2 domain of RNA polymerase sigma factors"/>
    <property type="match status" value="1"/>
</dbReference>
<dbReference type="GO" id="GO:0003677">
    <property type="term" value="F:DNA binding"/>
    <property type="evidence" value="ECO:0007669"/>
    <property type="project" value="UniProtKB-KW"/>
</dbReference>
<evidence type="ECO:0000313" key="9">
    <source>
        <dbReference type="Proteomes" id="UP000015961"/>
    </source>
</evidence>
<keyword evidence="3" id="KW-0731">Sigma factor</keyword>
<evidence type="ECO:0000313" key="8">
    <source>
        <dbReference type="EMBL" id="EOT86189.1"/>
    </source>
</evidence>
<dbReference type="RefSeq" id="WP_016186084.1">
    <property type="nucleotide sequence ID" value="NZ_ASWO01000003.1"/>
</dbReference>